<evidence type="ECO:0000313" key="2">
    <source>
        <dbReference type="EMBL" id="CAG8470381.1"/>
    </source>
</evidence>
<proteinExistence type="predicted"/>
<dbReference type="SMART" id="SM00454">
    <property type="entry name" value="SAM"/>
    <property type="match status" value="2"/>
</dbReference>
<sequence>MALFRRAKFLFKYSISPHSFVVKNIPRNGINYNVIKLGTVVTTINFPAWLDGLGIKPLAPLFKGKSWEEIASYSIRDIEVMGVVHRELIKRLNRHLMKAKNDTPILERTVSDDGNISKITDAKYNVKEGRKALVKLGIDKPNMLIQAFRLDANPLVNFPAWLEGLGLKPLASRFKSMIWKDIIKLRSEELEGLGIYNTNIRRRLIKHFLRAQRDLAVANGQVLPVEKIKEFPKMEDIIQAPIDFKILEDVPCWLHSIRDEFGKFAPFFEGKNWKEIINLSKNELKEMGIFDFEIRNTLHKGLELQKQAFVAQSNSI</sequence>
<feature type="domain" description="SAM" evidence="1">
    <location>
        <begin position="150"/>
        <end position="214"/>
    </location>
</feature>
<protein>
    <submittedName>
        <fullName evidence="2">8845_t:CDS:1</fullName>
    </submittedName>
</protein>
<keyword evidence="3" id="KW-1185">Reference proteome</keyword>
<reference evidence="2" key="1">
    <citation type="submission" date="2021-06" db="EMBL/GenBank/DDBJ databases">
        <authorList>
            <person name="Kallberg Y."/>
            <person name="Tangrot J."/>
            <person name="Rosling A."/>
        </authorList>
    </citation>
    <scope>NUCLEOTIDE SEQUENCE</scope>
    <source>
        <strain evidence="2">AZ414A</strain>
    </source>
</reference>
<dbReference type="Proteomes" id="UP000789706">
    <property type="component" value="Unassembled WGS sequence"/>
</dbReference>
<dbReference type="InterPro" id="IPR001660">
    <property type="entry name" value="SAM"/>
</dbReference>
<dbReference type="AlphaFoldDB" id="A0A9N8Z387"/>
<dbReference type="OrthoDB" id="2155283at2759"/>
<feature type="domain" description="SAM" evidence="1">
    <location>
        <begin position="242"/>
        <end position="308"/>
    </location>
</feature>
<organism evidence="2 3">
    <name type="scientific">Diversispora eburnea</name>
    <dbReference type="NCBI Taxonomy" id="1213867"/>
    <lineage>
        <taxon>Eukaryota</taxon>
        <taxon>Fungi</taxon>
        <taxon>Fungi incertae sedis</taxon>
        <taxon>Mucoromycota</taxon>
        <taxon>Glomeromycotina</taxon>
        <taxon>Glomeromycetes</taxon>
        <taxon>Diversisporales</taxon>
        <taxon>Diversisporaceae</taxon>
        <taxon>Diversispora</taxon>
    </lineage>
</organism>
<dbReference type="SUPFAM" id="SSF47769">
    <property type="entry name" value="SAM/Pointed domain"/>
    <property type="match status" value="1"/>
</dbReference>
<evidence type="ECO:0000313" key="3">
    <source>
        <dbReference type="Proteomes" id="UP000789706"/>
    </source>
</evidence>
<dbReference type="EMBL" id="CAJVPK010000190">
    <property type="protein sequence ID" value="CAG8470381.1"/>
    <property type="molecule type" value="Genomic_DNA"/>
</dbReference>
<gene>
    <name evidence="2" type="ORF">DEBURN_LOCUS3130</name>
</gene>
<comment type="caution">
    <text evidence="2">The sequence shown here is derived from an EMBL/GenBank/DDBJ whole genome shotgun (WGS) entry which is preliminary data.</text>
</comment>
<evidence type="ECO:0000259" key="1">
    <source>
        <dbReference type="SMART" id="SM00454"/>
    </source>
</evidence>
<name>A0A9N8Z387_9GLOM</name>
<dbReference type="InterPro" id="IPR013761">
    <property type="entry name" value="SAM/pointed_sf"/>
</dbReference>
<accession>A0A9N8Z387</accession>
<dbReference type="Gene3D" id="1.10.150.50">
    <property type="entry name" value="Transcription Factor, Ets-1"/>
    <property type="match status" value="2"/>
</dbReference>